<reference evidence="3 4" key="1">
    <citation type="submission" date="2024-02" db="EMBL/GenBank/DDBJ databases">
        <authorList>
            <person name="Chen Y."/>
            <person name="Shah S."/>
            <person name="Dougan E. K."/>
            <person name="Thang M."/>
            <person name="Chan C."/>
        </authorList>
    </citation>
    <scope>NUCLEOTIDE SEQUENCE [LARGE SCALE GENOMIC DNA]</scope>
</reference>
<comment type="caution">
    <text evidence="3">The sequence shown here is derived from an EMBL/GenBank/DDBJ whole genome shotgun (WGS) entry which is preliminary data.</text>
</comment>
<feature type="region of interest" description="Disordered" evidence="2">
    <location>
        <begin position="40"/>
        <end position="87"/>
    </location>
</feature>
<accession>A0ABP0PEI4</accession>
<sequence length="255" mass="28389">MEGSSPLLAPRLRPWEPPMSSCSVTLEEVAMAAAADTTARIRAAASAPASASTRTPSPERRLSPLRFDERRSGASGASGASASRGAPPWALVPVAPIYPWQWPCVPMESLTMSPEKPKRQMEMETLRELAELRSRFNELQDFCSRLEKENAQLKTGLAEGGRGKLEETCRQLEQDVIHLKKALKEREEGEKSLRRLFDEAEALKRNVISENDRLKQELGIVQPGEARRRSEMRRHSTTSESGSGMIEVDMTGDFR</sequence>
<evidence type="ECO:0000313" key="4">
    <source>
        <dbReference type="Proteomes" id="UP001642464"/>
    </source>
</evidence>
<protein>
    <submittedName>
        <fullName evidence="3">Zeta_toxin domain-containing protein</fullName>
    </submittedName>
</protein>
<feature type="region of interest" description="Disordered" evidence="2">
    <location>
        <begin position="222"/>
        <end position="255"/>
    </location>
</feature>
<organism evidence="3 4">
    <name type="scientific">Durusdinium trenchii</name>
    <dbReference type="NCBI Taxonomy" id="1381693"/>
    <lineage>
        <taxon>Eukaryota</taxon>
        <taxon>Sar</taxon>
        <taxon>Alveolata</taxon>
        <taxon>Dinophyceae</taxon>
        <taxon>Suessiales</taxon>
        <taxon>Symbiodiniaceae</taxon>
        <taxon>Durusdinium</taxon>
    </lineage>
</organism>
<keyword evidence="1" id="KW-0175">Coiled coil</keyword>
<feature type="compositionally biased region" description="Basic and acidic residues" evidence="2">
    <location>
        <begin position="57"/>
        <end position="72"/>
    </location>
</feature>
<evidence type="ECO:0000313" key="3">
    <source>
        <dbReference type="EMBL" id="CAK9073314.1"/>
    </source>
</evidence>
<feature type="compositionally biased region" description="Low complexity" evidence="2">
    <location>
        <begin position="73"/>
        <end position="86"/>
    </location>
</feature>
<name>A0ABP0PEI4_9DINO</name>
<proteinExistence type="predicted"/>
<feature type="coiled-coil region" evidence="1">
    <location>
        <begin position="129"/>
        <end position="217"/>
    </location>
</feature>
<evidence type="ECO:0000256" key="1">
    <source>
        <dbReference type="SAM" id="Coils"/>
    </source>
</evidence>
<dbReference type="EMBL" id="CAXAMM010034747">
    <property type="protein sequence ID" value="CAK9073314.1"/>
    <property type="molecule type" value="Genomic_DNA"/>
</dbReference>
<feature type="compositionally biased region" description="Low complexity" evidence="2">
    <location>
        <begin position="40"/>
        <end position="56"/>
    </location>
</feature>
<dbReference type="Proteomes" id="UP001642464">
    <property type="component" value="Unassembled WGS sequence"/>
</dbReference>
<evidence type="ECO:0000256" key="2">
    <source>
        <dbReference type="SAM" id="MobiDB-lite"/>
    </source>
</evidence>
<keyword evidence="4" id="KW-1185">Reference proteome</keyword>
<gene>
    <name evidence="3" type="ORF">SCF082_LOCUS35918</name>
</gene>